<organism evidence="1">
    <name type="scientific">marine sediment metagenome</name>
    <dbReference type="NCBI Taxonomy" id="412755"/>
    <lineage>
        <taxon>unclassified sequences</taxon>
        <taxon>metagenomes</taxon>
        <taxon>ecological metagenomes</taxon>
    </lineage>
</organism>
<gene>
    <name evidence="1" type="ORF">LCGC14_2238050</name>
</gene>
<evidence type="ECO:0000313" key="1">
    <source>
        <dbReference type="EMBL" id="KKL57170.1"/>
    </source>
</evidence>
<sequence>VKLKFTFAQGTGVVDMTAPAAGWLAGKLVEALALLDDEPRTLEMRGPGRYVGSGDLDEVQAMGAIEQTLGMIERAGLRVLYNEPEGEVYLDMGNLSVERKK</sequence>
<accession>A0A0F9FIR4</accession>
<comment type="caution">
    <text evidence="1">The sequence shown here is derived from an EMBL/GenBank/DDBJ whole genome shotgun (WGS) entry which is preliminary data.</text>
</comment>
<reference evidence="1" key="1">
    <citation type="journal article" date="2015" name="Nature">
        <title>Complex archaea that bridge the gap between prokaryotes and eukaryotes.</title>
        <authorList>
            <person name="Spang A."/>
            <person name="Saw J.H."/>
            <person name="Jorgensen S.L."/>
            <person name="Zaremba-Niedzwiedzka K."/>
            <person name="Martijn J."/>
            <person name="Lind A.E."/>
            <person name="van Eijk R."/>
            <person name="Schleper C."/>
            <person name="Guy L."/>
            <person name="Ettema T.J."/>
        </authorList>
    </citation>
    <scope>NUCLEOTIDE SEQUENCE</scope>
</reference>
<proteinExistence type="predicted"/>
<protein>
    <submittedName>
        <fullName evidence="1">Uncharacterized protein</fullName>
    </submittedName>
</protein>
<name>A0A0F9FIR4_9ZZZZ</name>
<dbReference type="EMBL" id="LAZR01030254">
    <property type="protein sequence ID" value="KKL57170.1"/>
    <property type="molecule type" value="Genomic_DNA"/>
</dbReference>
<feature type="non-terminal residue" evidence="1">
    <location>
        <position position="1"/>
    </location>
</feature>
<dbReference type="AlphaFoldDB" id="A0A0F9FIR4"/>